<organism evidence="7 8">
    <name type="scientific">Alkalihalobacterium chitinilyticum</name>
    <dbReference type="NCBI Taxonomy" id="2980103"/>
    <lineage>
        <taxon>Bacteria</taxon>
        <taxon>Bacillati</taxon>
        <taxon>Bacillota</taxon>
        <taxon>Bacilli</taxon>
        <taxon>Bacillales</taxon>
        <taxon>Bacillaceae</taxon>
        <taxon>Alkalihalobacterium</taxon>
    </lineage>
</organism>
<dbReference type="InterPro" id="IPR000845">
    <property type="entry name" value="Nucleoside_phosphorylase_d"/>
</dbReference>
<name>A0ABT5VK99_9BACI</name>
<dbReference type="InterPro" id="IPR035994">
    <property type="entry name" value="Nucleoside_phosphorylase_sf"/>
</dbReference>
<dbReference type="NCBIfam" id="TIGR01704">
    <property type="entry name" value="MTA_SAH-Nsdase"/>
    <property type="match status" value="1"/>
</dbReference>
<dbReference type="SUPFAM" id="SSF53167">
    <property type="entry name" value="Purine and uridine phosphorylases"/>
    <property type="match status" value="1"/>
</dbReference>
<comment type="pathway">
    <text evidence="1">Amino-acid biosynthesis; L-methionine biosynthesis via salvage pathway; S-methyl-5-thio-alpha-D-ribose 1-phosphate from S-methyl-5'-thioadenosine (hydrolase route): step 1/2.</text>
</comment>
<dbReference type="EC" id="3.2.2.9" evidence="2"/>
<dbReference type="Pfam" id="PF01048">
    <property type="entry name" value="PNP_UDP_1"/>
    <property type="match status" value="1"/>
</dbReference>
<dbReference type="PANTHER" id="PTHR46832">
    <property type="entry name" value="5'-METHYLTHIOADENOSINE/S-ADENOSYLHOMOCYSTEINE NUCLEOSIDASE"/>
    <property type="match status" value="1"/>
</dbReference>
<keyword evidence="5" id="KW-0486">Methionine biosynthesis</keyword>
<dbReference type="Gene3D" id="3.40.50.1580">
    <property type="entry name" value="Nucleoside phosphorylase domain"/>
    <property type="match status" value="1"/>
</dbReference>
<evidence type="ECO:0000256" key="3">
    <source>
        <dbReference type="ARBA" id="ARBA00022605"/>
    </source>
</evidence>
<dbReference type="GO" id="GO:0008782">
    <property type="term" value="F:adenosylhomocysteine nucleosidase activity"/>
    <property type="evidence" value="ECO:0007669"/>
    <property type="project" value="UniProtKB-EC"/>
</dbReference>
<evidence type="ECO:0000313" key="7">
    <source>
        <dbReference type="EMBL" id="MDE5415883.1"/>
    </source>
</evidence>
<dbReference type="NCBIfam" id="NF004079">
    <property type="entry name" value="PRK05584.1"/>
    <property type="match status" value="1"/>
</dbReference>
<dbReference type="Proteomes" id="UP001148125">
    <property type="component" value="Unassembled WGS sequence"/>
</dbReference>
<dbReference type="RefSeq" id="WP_275120474.1">
    <property type="nucleotide sequence ID" value="NZ_JAOTPO010000022.1"/>
</dbReference>
<keyword evidence="4 7" id="KW-0378">Hydrolase</keyword>
<keyword evidence="7" id="KW-0326">Glycosidase</keyword>
<comment type="caution">
    <text evidence="7">The sequence shown here is derived from an EMBL/GenBank/DDBJ whole genome shotgun (WGS) entry which is preliminary data.</text>
</comment>
<evidence type="ECO:0000313" key="8">
    <source>
        <dbReference type="Proteomes" id="UP001148125"/>
    </source>
</evidence>
<sequence>MVIGIIGAMNEEIELMREEMDIESERKIARITFYSGTMGKHKIVLCKSGVGKVNAALTTQILIDHFKTAKIVFTGVAGALDPNLNVGDIVISTSALQHDIDASPLGFKRGEIPMFEHTSDFPADASLIELATKASEQLNIQVVKGRVLSGDQFIASQQLVQELQDTFSGACVEMEGSAVAQAAMLNDIPYVIIRSISDKANGEAKMSFNEFVEVAAKQSNFIVKAMLEHME</sequence>
<accession>A0ABT5VK99</accession>
<evidence type="ECO:0000259" key="6">
    <source>
        <dbReference type="Pfam" id="PF01048"/>
    </source>
</evidence>
<evidence type="ECO:0000256" key="5">
    <source>
        <dbReference type="ARBA" id="ARBA00023167"/>
    </source>
</evidence>
<protein>
    <recommendedName>
        <fullName evidence="2">adenosylhomocysteine nucleosidase</fullName>
        <ecNumber evidence="2">3.2.2.9</ecNumber>
    </recommendedName>
</protein>
<keyword evidence="8" id="KW-1185">Reference proteome</keyword>
<dbReference type="EMBL" id="JAOTPO010000022">
    <property type="protein sequence ID" value="MDE5415883.1"/>
    <property type="molecule type" value="Genomic_DNA"/>
</dbReference>
<evidence type="ECO:0000256" key="4">
    <source>
        <dbReference type="ARBA" id="ARBA00022801"/>
    </source>
</evidence>
<dbReference type="PANTHER" id="PTHR46832:SF1">
    <property type="entry name" value="5'-METHYLTHIOADENOSINE_S-ADENOSYLHOMOCYSTEINE NUCLEOSIDASE"/>
    <property type="match status" value="1"/>
</dbReference>
<evidence type="ECO:0000256" key="1">
    <source>
        <dbReference type="ARBA" id="ARBA00004945"/>
    </source>
</evidence>
<feature type="domain" description="Nucleoside phosphorylase" evidence="6">
    <location>
        <begin position="3"/>
        <end position="227"/>
    </location>
</feature>
<dbReference type="CDD" id="cd09008">
    <property type="entry name" value="MTAN"/>
    <property type="match status" value="1"/>
</dbReference>
<proteinExistence type="predicted"/>
<evidence type="ECO:0000256" key="2">
    <source>
        <dbReference type="ARBA" id="ARBA00011974"/>
    </source>
</evidence>
<gene>
    <name evidence="7" type="ORF">N7Z68_21260</name>
</gene>
<dbReference type="InterPro" id="IPR010049">
    <property type="entry name" value="MTA_SAH_Nsdase"/>
</dbReference>
<keyword evidence="3" id="KW-0028">Amino-acid biosynthesis</keyword>
<reference evidence="7" key="1">
    <citation type="submission" date="2024-05" db="EMBL/GenBank/DDBJ databases">
        <title>Alkalihalobacillus sp. strain MEB203 novel alkaliphilic bacterium from Lonar Lake, India.</title>
        <authorList>
            <person name="Joshi A."/>
            <person name="Thite S."/>
            <person name="Mengade P."/>
        </authorList>
    </citation>
    <scope>NUCLEOTIDE SEQUENCE</scope>
    <source>
        <strain evidence="7">MEB 203</strain>
    </source>
</reference>